<dbReference type="GO" id="GO:0000976">
    <property type="term" value="F:transcription cis-regulatory region binding"/>
    <property type="evidence" value="ECO:0007669"/>
    <property type="project" value="TreeGrafter"/>
</dbReference>
<dbReference type="AlphaFoldDB" id="A0A835IKB6"/>
<accession>A0A835IKB6</accession>
<comment type="subcellular location">
    <subcellularLocation>
        <location evidence="1">Nucleus</location>
    </subcellularLocation>
</comment>
<dbReference type="Gene3D" id="1.10.10.60">
    <property type="entry name" value="Homeodomain-like"/>
    <property type="match status" value="1"/>
</dbReference>
<evidence type="ECO:0000313" key="7">
    <source>
        <dbReference type="Proteomes" id="UP000631114"/>
    </source>
</evidence>
<evidence type="ECO:0000256" key="2">
    <source>
        <dbReference type="ARBA" id="ARBA00023125"/>
    </source>
</evidence>
<organism evidence="6 7">
    <name type="scientific">Coptis chinensis</name>
    <dbReference type="NCBI Taxonomy" id="261450"/>
    <lineage>
        <taxon>Eukaryota</taxon>
        <taxon>Viridiplantae</taxon>
        <taxon>Streptophyta</taxon>
        <taxon>Embryophyta</taxon>
        <taxon>Tracheophyta</taxon>
        <taxon>Spermatophyta</taxon>
        <taxon>Magnoliopsida</taxon>
        <taxon>Ranunculales</taxon>
        <taxon>Ranunculaceae</taxon>
        <taxon>Coptidoideae</taxon>
        <taxon>Coptis</taxon>
    </lineage>
</organism>
<name>A0A835IKB6_9MAGN</name>
<keyword evidence="7" id="KW-1185">Reference proteome</keyword>
<dbReference type="GO" id="GO:0006355">
    <property type="term" value="P:regulation of DNA-templated transcription"/>
    <property type="evidence" value="ECO:0007669"/>
    <property type="project" value="TreeGrafter"/>
</dbReference>
<dbReference type="OrthoDB" id="1077569at2759"/>
<proteinExistence type="predicted"/>
<dbReference type="Proteomes" id="UP000631114">
    <property type="component" value="Unassembled WGS sequence"/>
</dbReference>
<gene>
    <name evidence="6" type="ORF">IFM89_035100</name>
</gene>
<dbReference type="Pfam" id="PF00249">
    <property type="entry name" value="Myb_DNA-binding"/>
    <property type="match status" value="1"/>
</dbReference>
<evidence type="ECO:0000256" key="1">
    <source>
        <dbReference type="ARBA" id="ARBA00004123"/>
    </source>
</evidence>
<dbReference type="GO" id="GO:0005634">
    <property type="term" value="C:nucleus"/>
    <property type="evidence" value="ECO:0007669"/>
    <property type="project" value="UniProtKB-SubCell"/>
</dbReference>
<keyword evidence="3" id="KW-0539">Nucleus</keyword>
<protein>
    <recommendedName>
        <fullName evidence="5">Myb-like domain-containing protein</fullName>
    </recommendedName>
</protein>
<dbReference type="SMART" id="SM00717">
    <property type="entry name" value="SANT"/>
    <property type="match status" value="1"/>
</dbReference>
<feature type="region of interest" description="Disordered" evidence="4">
    <location>
        <begin position="1"/>
        <end position="24"/>
    </location>
</feature>
<sequence length="88" mass="10561">MNYNRLKKNRACRTASNESEEVTSTNWEDINMTEQEEDLIVRMHRLVGDWWAMIAGRIPDRTPNEIERFWIMRVNNYCLREGTARPET</sequence>
<dbReference type="PANTHER" id="PTHR47998:SF93">
    <property type="entry name" value="MYB-LIKE TRANSCRIPTION FACTOR ETC1"/>
    <property type="match status" value="1"/>
</dbReference>
<dbReference type="InterPro" id="IPR009057">
    <property type="entry name" value="Homeodomain-like_sf"/>
</dbReference>
<evidence type="ECO:0000256" key="3">
    <source>
        <dbReference type="ARBA" id="ARBA00023242"/>
    </source>
</evidence>
<dbReference type="PROSITE" id="PS50090">
    <property type="entry name" value="MYB_LIKE"/>
    <property type="match status" value="1"/>
</dbReference>
<dbReference type="GO" id="GO:0030154">
    <property type="term" value="P:cell differentiation"/>
    <property type="evidence" value="ECO:0007669"/>
    <property type="project" value="TreeGrafter"/>
</dbReference>
<evidence type="ECO:0000313" key="6">
    <source>
        <dbReference type="EMBL" id="KAF9617218.1"/>
    </source>
</evidence>
<feature type="domain" description="Myb-like" evidence="5">
    <location>
        <begin position="33"/>
        <end position="74"/>
    </location>
</feature>
<dbReference type="CDD" id="cd00167">
    <property type="entry name" value="SANT"/>
    <property type="match status" value="1"/>
</dbReference>
<feature type="compositionally biased region" description="Basic residues" evidence="4">
    <location>
        <begin position="1"/>
        <end position="11"/>
    </location>
</feature>
<dbReference type="InterPro" id="IPR001005">
    <property type="entry name" value="SANT/Myb"/>
</dbReference>
<dbReference type="SUPFAM" id="SSF46689">
    <property type="entry name" value="Homeodomain-like"/>
    <property type="match status" value="1"/>
</dbReference>
<comment type="caution">
    <text evidence="6">The sequence shown here is derived from an EMBL/GenBank/DDBJ whole genome shotgun (WGS) entry which is preliminary data.</text>
</comment>
<evidence type="ECO:0000259" key="5">
    <source>
        <dbReference type="PROSITE" id="PS50090"/>
    </source>
</evidence>
<feature type="compositionally biased region" description="Polar residues" evidence="4">
    <location>
        <begin position="14"/>
        <end position="24"/>
    </location>
</feature>
<keyword evidence="2" id="KW-0238">DNA-binding</keyword>
<dbReference type="InterPro" id="IPR015495">
    <property type="entry name" value="Myb_TF_plants"/>
</dbReference>
<reference evidence="6 7" key="1">
    <citation type="submission" date="2020-10" db="EMBL/GenBank/DDBJ databases">
        <title>The Coptis chinensis genome and diversification of protoberbering-type alkaloids.</title>
        <authorList>
            <person name="Wang B."/>
            <person name="Shu S."/>
            <person name="Song C."/>
            <person name="Liu Y."/>
        </authorList>
    </citation>
    <scope>NUCLEOTIDE SEQUENCE [LARGE SCALE GENOMIC DNA]</scope>
    <source>
        <strain evidence="6">HL-2020</strain>
        <tissue evidence="6">Leaf</tissue>
    </source>
</reference>
<dbReference type="PANTHER" id="PTHR47998">
    <property type="entry name" value="TRANSCRIPTION FACTOR MYB51-LIKE ISOFORM X1"/>
    <property type="match status" value="1"/>
</dbReference>
<evidence type="ECO:0000256" key="4">
    <source>
        <dbReference type="SAM" id="MobiDB-lite"/>
    </source>
</evidence>
<dbReference type="EMBL" id="JADFTS010000003">
    <property type="protein sequence ID" value="KAF9617218.1"/>
    <property type="molecule type" value="Genomic_DNA"/>
</dbReference>